<protein>
    <submittedName>
        <fullName evidence="1">Uncharacterized protein</fullName>
    </submittedName>
</protein>
<dbReference type="AlphaFoldDB" id="A0A6C0AUD0"/>
<reference evidence="1" key="1">
    <citation type="journal article" date="2020" name="Nature">
        <title>Giant virus diversity and host interactions through global metagenomics.</title>
        <authorList>
            <person name="Schulz F."/>
            <person name="Roux S."/>
            <person name="Paez-Espino D."/>
            <person name="Jungbluth S."/>
            <person name="Walsh D.A."/>
            <person name="Denef V.J."/>
            <person name="McMahon K.D."/>
            <person name="Konstantinidis K.T."/>
            <person name="Eloe-Fadrosh E.A."/>
            <person name="Kyrpides N.C."/>
            <person name="Woyke T."/>
        </authorList>
    </citation>
    <scope>NUCLEOTIDE SEQUENCE</scope>
    <source>
        <strain evidence="1">GVMAG-S-ERX555943-30</strain>
    </source>
</reference>
<dbReference type="EMBL" id="MN738754">
    <property type="protein sequence ID" value="QHS83402.1"/>
    <property type="molecule type" value="Genomic_DNA"/>
</dbReference>
<evidence type="ECO:0000313" key="1">
    <source>
        <dbReference type="EMBL" id="QHS83402.1"/>
    </source>
</evidence>
<name>A0A6C0AUD0_9ZZZZ</name>
<accession>A0A6C0AUD0</accession>
<proteinExistence type="predicted"/>
<organism evidence="1">
    <name type="scientific">viral metagenome</name>
    <dbReference type="NCBI Taxonomy" id="1070528"/>
    <lineage>
        <taxon>unclassified sequences</taxon>
        <taxon>metagenomes</taxon>
        <taxon>organismal metagenomes</taxon>
    </lineage>
</organism>
<sequence>MSERDLFLENAFLALPFELKDIIISYIEPEQKLCFFYKSHKQSLWTHMEHVKRKMYRIVYGNRNGMILAKLMIDVLPSQNYHMGQYFLRRGYNYIDPNYIYNWVDCYTDYSMFIMDMIDEIESMEYSIRGLQRTDISTWGINMFNMPICHNYLNLVALSHIYHILGLWT</sequence>